<organism evidence="1 2">
    <name type="scientific">Paratrimastix pyriformis</name>
    <dbReference type="NCBI Taxonomy" id="342808"/>
    <lineage>
        <taxon>Eukaryota</taxon>
        <taxon>Metamonada</taxon>
        <taxon>Preaxostyla</taxon>
        <taxon>Paratrimastigidae</taxon>
        <taxon>Paratrimastix</taxon>
    </lineage>
</organism>
<evidence type="ECO:0000313" key="1">
    <source>
        <dbReference type="EMBL" id="KAJ4453700.1"/>
    </source>
</evidence>
<gene>
    <name evidence="1" type="ORF">PAPYR_11764</name>
</gene>
<dbReference type="Proteomes" id="UP001141327">
    <property type="component" value="Unassembled WGS sequence"/>
</dbReference>
<evidence type="ECO:0000313" key="2">
    <source>
        <dbReference type="Proteomes" id="UP001141327"/>
    </source>
</evidence>
<name>A0ABQ8U329_9EUKA</name>
<comment type="caution">
    <text evidence="1">The sequence shown here is derived from an EMBL/GenBank/DDBJ whole genome shotgun (WGS) entry which is preliminary data.</text>
</comment>
<protein>
    <submittedName>
        <fullName evidence="1">Uncharacterized protein</fullName>
    </submittedName>
</protein>
<keyword evidence="2" id="KW-1185">Reference proteome</keyword>
<proteinExistence type="predicted"/>
<reference evidence="1" key="1">
    <citation type="journal article" date="2022" name="bioRxiv">
        <title>Genomics of Preaxostyla Flagellates Illuminates Evolutionary Transitions and the Path Towards Mitochondrial Loss.</title>
        <authorList>
            <person name="Novak L.V.F."/>
            <person name="Treitli S.C."/>
            <person name="Pyrih J."/>
            <person name="Halakuc P."/>
            <person name="Pipaliya S.V."/>
            <person name="Vacek V."/>
            <person name="Brzon O."/>
            <person name="Soukal P."/>
            <person name="Eme L."/>
            <person name="Dacks J.B."/>
            <person name="Karnkowska A."/>
            <person name="Elias M."/>
            <person name="Hampl V."/>
        </authorList>
    </citation>
    <scope>NUCLEOTIDE SEQUENCE</scope>
    <source>
        <strain evidence="1">RCP-MX</strain>
    </source>
</reference>
<accession>A0ABQ8U329</accession>
<dbReference type="EMBL" id="JAPMOS010000226">
    <property type="protein sequence ID" value="KAJ4453700.1"/>
    <property type="molecule type" value="Genomic_DNA"/>
</dbReference>
<sequence>MFQTPTIPPRYYPPAQGTFEDMPYVSTEPNALFRTNKTENKMIIIDFESIETNTCTSSSCTSAGRDTWTHDAKARGVFRNPLQVLSL</sequence>